<sequence length="77" mass="8721">MIEQNDSLLSKVNYISIMLLILSKFFLSCFYFINFCIIPCVARNHLKSSISSVILGTRNRVVSTSSLKGSLWMIMSP</sequence>
<organism evidence="1 2">
    <name type="scientific">Trifolium pratense</name>
    <name type="common">Red clover</name>
    <dbReference type="NCBI Taxonomy" id="57577"/>
    <lineage>
        <taxon>Eukaryota</taxon>
        <taxon>Viridiplantae</taxon>
        <taxon>Streptophyta</taxon>
        <taxon>Embryophyta</taxon>
        <taxon>Tracheophyta</taxon>
        <taxon>Spermatophyta</taxon>
        <taxon>Magnoliopsida</taxon>
        <taxon>eudicotyledons</taxon>
        <taxon>Gunneridae</taxon>
        <taxon>Pentapetalae</taxon>
        <taxon>rosids</taxon>
        <taxon>fabids</taxon>
        <taxon>Fabales</taxon>
        <taxon>Fabaceae</taxon>
        <taxon>Papilionoideae</taxon>
        <taxon>50 kb inversion clade</taxon>
        <taxon>NPAAA clade</taxon>
        <taxon>Hologalegina</taxon>
        <taxon>IRL clade</taxon>
        <taxon>Trifolieae</taxon>
        <taxon>Trifolium</taxon>
    </lineage>
</organism>
<reference evidence="1" key="1">
    <citation type="submission" date="2023-10" db="EMBL/GenBank/DDBJ databases">
        <authorList>
            <person name="Rodriguez Cubillos JULIANA M."/>
            <person name="De Vega J."/>
        </authorList>
    </citation>
    <scope>NUCLEOTIDE SEQUENCE</scope>
</reference>
<accession>A0ACB0KGT8</accession>
<evidence type="ECO:0000313" key="2">
    <source>
        <dbReference type="Proteomes" id="UP001177021"/>
    </source>
</evidence>
<keyword evidence="2" id="KW-1185">Reference proteome</keyword>
<gene>
    <name evidence="1" type="ORF">MILVUS5_LOCUS22622</name>
</gene>
<dbReference type="Proteomes" id="UP001177021">
    <property type="component" value="Unassembled WGS sequence"/>
</dbReference>
<dbReference type="EMBL" id="CASHSV030000206">
    <property type="protein sequence ID" value="CAJ2655731.1"/>
    <property type="molecule type" value="Genomic_DNA"/>
</dbReference>
<comment type="caution">
    <text evidence="1">The sequence shown here is derived from an EMBL/GenBank/DDBJ whole genome shotgun (WGS) entry which is preliminary data.</text>
</comment>
<protein>
    <submittedName>
        <fullName evidence="1">Uncharacterized protein</fullName>
    </submittedName>
</protein>
<name>A0ACB0KGT8_TRIPR</name>
<evidence type="ECO:0000313" key="1">
    <source>
        <dbReference type="EMBL" id="CAJ2655731.1"/>
    </source>
</evidence>
<proteinExistence type="predicted"/>